<dbReference type="GO" id="GO:0005886">
    <property type="term" value="C:plasma membrane"/>
    <property type="evidence" value="ECO:0007669"/>
    <property type="project" value="UniProtKB-SubCell"/>
</dbReference>
<name>A0A5C4TMC4_FRUSA</name>
<dbReference type="InterPro" id="IPR026015">
    <property type="entry name" value="ATP_synth_OSCP/delta_N_sf"/>
</dbReference>
<comment type="caution">
    <text evidence="8">The sequence shown here is derived from an EMBL/GenBank/DDBJ whole genome shotgun (WGS) entry which is preliminary data.</text>
</comment>
<keyword evidence="4 7" id="KW-0406">Ion transport</keyword>
<evidence type="ECO:0000256" key="2">
    <source>
        <dbReference type="ARBA" id="ARBA00022448"/>
    </source>
</evidence>
<keyword evidence="7" id="KW-1003">Cell membrane</keyword>
<comment type="similarity">
    <text evidence="7">Belongs to the ATPase delta chain family.</text>
</comment>
<dbReference type="InterPro" id="IPR000711">
    <property type="entry name" value="ATPase_OSCP/dsu"/>
</dbReference>
<keyword evidence="5 7" id="KW-0472">Membrane</keyword>
<evidence type="ECO:0000256" key="5">
    <source>
        <dbReference type="ARBA" id="ARBA00023136"/>
    </source>
</evidence>
<protein>
    <recommendedName>
        <fullName evidence="7">ATP synthase subunit delta</fullName>
    </recommendedName>
    <alternativeName>
        <fullName evidence="7">ATP synthase F(1) sector subunit delta</fullName>
    </alternativeName>
    <alternativeName>
        <fullName evidence="7">F-type ATPase subunit delta</fullName>
        <shortName evidence="7">F-ATPase subunit delta</shortName>
    </alternativeName>
</protein>
<dbReference type="Gene3D" id="1.10.520.20">
    <property type="entry name" value="N-terminal domain of the delta subunit of the F1F0-ATP synthase"/>
    <property type="match status" value="1"/>
</dbReference>
<evidence type="ECO:0000256" key="7">
    <source>
        <dbReference type="HAMAP-Rule" id="MF_01416"/>
    </source>
</evidence>
<dbReference type="SUPFAM" id="SSF47928">
    <property type="entry name" value="N-terminal domain of the delta subunit of the F1F0-ATP synthase"/>
    <property type="match status" value="1"/>
</dbReference>
<dbReference type="Pfam" id="PF00213">
    <property type="entry name" value="OSCP"/>
    <property type="match status" value="1"/>
</dbReference>
<dbReference type="GO" id="GO:0046933">
    <property type="term" value="F:proton-transporting ATP synthase activity, rotational mechanism"/>
    <property type="evidence" value="ECO:0007669"/>
    <property type="project" value="UniProtKB-UniRule"/>
</dbReference>
<keyword evidence="2 7" id="KW-0813">Transport</keyword>
<keyword evidence="7" id="KW-0139">CF(1)</keyword>
<evidence type="ECO:0000256" key="6">
    <source>
        <dbReference type="ARBA" id="ARBA00023310"/>
    </source>
</evidence>
<keyword evidence="6 7" id="KW-0066">ATP synthesis</keyword>
<comment type="function">
    <text evidence="7">F(1)F(0) ATP synthase produces ATP from ADP in the presence of a proton or sodium gradient. F-type ATPases consist of two structural domains, F(1) containing the extramembraneous catalytic core and F(0) containing the membrane proton channel, linked together by a central stalk and a peripheral stalk. During catalysis, ATP synthesis in the catalytic domain of F(1) is coupled via a rotary mechanism of the central stalk subunits to proton translocation.</text>
</comment>
<dbReference type="RefSeq" id="WP_014082201.1">
    <property type="nucleotide sequence ID" value="NZ_BAAAXT010000002.1"/>
</dbReference>
<evidence type="ECO:0000256" key="1">
    <source>
        <dbReference type="ARBA" id="ARBA00004370"/>
    </source>
</evidence>
<evidence type="ECO:0000256" key="3">
    <source>
        <dbReference type="ARBA" id="ARBA00022781"/>
    </source>
</evidence>
<proteinExistence type="inferred from homology"/>
<reference evidence="8 9" key="1">
    <citation type="submission" date="2018-05" db="EMBL/GenBank/DDBJ databases">
        <title>Lactobacillus sanfranciscensis Ah4 draft denome sequence.</title>
        <authorList>
            <person name="Zhang G."/>
        </authorList>
    </citation>
    <scope>NUCLEOTIDE SEQUENCE [LARGE SCALE GENOMIC DNA]</scope>
    <source>
        <strain evidence="8 9">Ah4</strain>
    </source>
</reference>
<sequence>MSLTKLDVAKRYSKALYEALASDNEVDTAKAELNALQEVLRADPELEIALSGVALDGKQKESLLNPLVASVSSQYVKNLINMLFEYHRINDLGAVIDEFNNLYNEKHGIVKAEATTAIPLSHTEKDNLAKSFGKRINAKKVELSTKNNPDIIGGVILRSSDVVFDGSIRTKIEQVKRLLLK</sequence>
<keyword evidence="3 7" id="KW-0375">Hydrogen ion transport</keyword>
<dbReference type="PRINTS" id="PR00125">
    <property type="entry name" value="ATPASEDELTA"/>
</dbReference>
<evidence type="ECO:0000256" key="4">
    <source>
        <dbReference type="ARBA" id="ARBA00023065"/>
    </source>
</evidence>
<dbReference type="EMBL" id="QFCR01000001">
    <property type="protein sequence ID" value="TNK91174.1"/>
    <property type="molecule type" value="Genomic_DNA"/>
</dbReference>
<evidence type="ECO:0000313" key="8">
    <source>
        <dbReference type="EMBL" id="TNK91174.1"/>
    </source>
</evidence>
<dbReference type="HAMAP" id="MF_01416">
    <property type="entry name" value="ATP_synth_delta_bact"/>
    <property type="match status" value="1"/>
</dbReference>
<organism evidence="8 9">
    <name type="scientific">Fructilactobacillus sanfranciscensis</name>
    <name type="common">Lactobacillus sanfranciscensis</name>
    <dbReference type="NCBI Taxonomy" id="1625"/>
    <lineage>
        <taxon>Bacteria</taxon>
        <taxon>Bacillati</taxon>
        <taxon>Bacillota</taxon>
        <taxon>Bacilli</taxon>
        <taxon>Lactobacillales</taxon>
        <taxon>Lactobacillaceae</taxon>
        <taxon>Fructilactobacillus</taxon>
    </lineage>
</organism>
<comment type="subcellular location">
    <subcellularLocation>
        <location evidence="7">Cell membrane</location>
        <topology evidence="7">Peripheral membrane protein</topology>
    </subcellularLocation>
    <subcellularLocation>
        <location evidence="1">Membrane</location>
    </subcellularLocation>
</comment>
<dbReference type="PANTHER" id="PTHR11910">
    <property type="entry name" value="ATP SYNTHASE DELTA CHAIN"/>
    <property type="match status" value="1"/>
</dbReference>
<dbReference type="OMA" id="MVDNIQD"/>
<accession>A0A5C4TMC4</accession>
<evidence type="ECO:0000313" key="9">
    <source>
        <dbReference type="Proteomes" id="UP000313312"/>
    </source>
</evidence>
<dbReference type="GeneID" id="93160839"/>
<dbReference type="AlphaFoldDB" id="A0A5C4TMC4"/>
<comment type="function">
    <text evidence="7">This protein is part of the stalk that links CF(0) to CF(1). It either transmits conformational changes from CF(0) to CF(1) or is implicated in proton conduction.</text>
</comment>
<dbReference type="NCBIfam" id="TIGR01145">
    <property type="entry name" value="ATP_synt_delta"/>
    <property type="match status" value="1"/>
</dbReference>
<dbReference type="GO" id="GO:0045259">
    <property type="term" value="C:proton-transporting ATP synthase complex"/>
    <property type="evidence" value="ECO:0007669"/>
    <property type="project" value="UniProtKB-KW"/>
</dbReference>
<dbReference type="Proteomes" id="UP000313312">
    <property type="component" value="Unassembled WGS sequence"/>
</dbReference>
<gene>
    <name evidence="7" type="primary">atpH</name>
    <name evidence="8" type="ORF">DID87_00375</name>
</gene>